<dbReference type="Proteomes" id="UP000245910">
    <property type="component" value="Chromosome III"/>
</dbReference>
<protein>
    <recommendedName>
        <fullName evidence="4">DUF1941 family protein</fullName>
    </recommendedName>
</protein>
<dbReference type="KEGG" id="fvn:FVRRES_08774"/>
<dbReference type="AlphaFoldDB" id="A0A2L2TT89"/>
<organism evidence="2 3">
    <name type="scientific">Fusarium venenatum</name>
    <dbReference type="NCBI Taxonomy" id="56646"/>
    <lineage>
        <taxon>Eukaryota</taxon>
        <taxon>Fungi</taxon>
        <taxon>Dikarya</taxon>
        <taxon>Ascomycota</taxon>
        <taxon>Pezizomycotina</taxon>
        <taxon>Sordariomycetes</taxon>
        <taxon>Hypocreomycetidae</taxon>
        <taxon>Hypocreales</taxon>
        <taxon>Nectriaceae</taxon>
        <taxon>Fusarium</taxon>
    </lineage>
</organism>
<dbReference type="PANTHER" id="PTHR13109">
    <property type="entry name" value="NEUROCHONDRIN"/>
    <property type="match status" value="1"/>
</dbReference>
<dbReference type="Pfam" id="PF05536">
    <property type="entry name" value="Neurochondrin"/>
    <property type="match status" value="1"/>
</dbReference>
<evidence type="ECO:0000256" key="1">
    <source>
        <dbReference type="SAM" id="MobiDB-lite"/>
    </source>
</evidence>
<dbReference type="GeneID" id="37260413"/>
<dbReference type="OrthoDB" id="8962942at2759"/>
<dbReference type="InterPro" id="IPR016024">
    <property type="entry name" value="ARM-type_fold"/>
</dbReference>
<dbReference type="RefSeq" id="XP_025592412.1">
    <property type="nucleotide sequence ID" value="XM_025737563.2"/>
</dbReference>
<evidence type="ECO:0008006" key="4">
    <source>
        <dbReference type="Google" id="ProtNLM"/>
    </source>
</evidence>
<dbReference type="EMBL" id="LN649231">
    <property type="protein sequence ID" value="CEI68697.1"/>
    <property type="molecule type" value="Genomic_DNA"/>
</dbReference>
<proteinExistence type="predicted"/>
<dbReference type="InterPro" id="IPR008709">
    <property type="entry name" value="Neurochondrin"/>
</dbReference>
<name>A0A2L2TT89_9HYPO</name>
<keyword evidence="3" id="KW-1185">Reference proteome</keyword>
<evidence type="ECO:0000313" key="2">
    <source>
        <dbReference type="EMBL" id="CEI68697.1"/>
    </source>
</evidence>
<sequence>MEENTPTTAKMEENTPTTASQPADINKILSLLRAKDDTQRFVGLALLKSVLDGSEQLQQDEQTVQSLWSSLSPKFLDRLLRTGSNPSTKNSKEMLDLVVSVLHIFSILLPDQATSDAKFINRIPLLVNAVLYSSDDTTKLILQLLHTLVSSQQGAQAFVKIEDFSSLTEIAPNHAQVLDILCFAWLNSMTGVEDHTALAKQVDGTLQSLVSSFTGTDAVTLLEFLGYFLRHANSIILPRQPKWLKTVVNHIRKLVTSRPTPEARAAYTNATASILQAFPTEARKLVFTDDRKEEKAFSYLLINLLLIDIRASTPSLLEQLNKPEYPKVSARLTSAFDVISIFIGYLVECLEDESLETFFMTPENLLQLRTGVTETMSLTAEYLRDRWDASVAGAMGLHPDARAGTTDTSTGKHHTLAWDSMKDNADDDMLILSAVRTLALWLREEENDTLRKEATGLMDMFMDLYKSSSQDKLDFRSAVLVALEGLTALPQGCELLLANEGWVILTRDLSSILQHPQACREQDASRAIDIIHVLLPIVEQENSGVPESWMDLITSVAAWDIPDSELSPLPQEALVAALQLCCAILVEANSGMRQRYRHSIAAIHGIAAQLAKQAGKDNPEMDMLEDVLATLATLNQ</sequence>
<evidence type="ECO:0000313" key="3">
    <source>
        <dbReference type="Proteomes" id="UP000245910"/>
    </source>
</evidence>
<accession>A0A2L2TT89</accession>
<feature type="region of interest" description="Disordered" evidence="1">
    <location>
        <begin position="1"/>
        <end position="20"/>
    </location>
</feature>
<dbReference type="SUPFAM" id="SSF48371">
    <property type="entry name" value="ARM repeat"/>
    <property type="match status" value="1"/>
</dbReference>
<reference evidence="3" key="1">
    <citation type="submission" date="2014-10" db="EMBL/GenBank/DDBJ databases">
        <authorList>
            <person name="King R."/>
        </authorList>
    </citation>
    <scope>NUCLEOTIDE SEQUENCE [LARGE SCALE GENOMIC DNA]</scope>
    <source>
        <strain evidence="3">A3/5</strain>
    </source>
</reference>
<dbReference type="PANTHER" id="PTHR13109:SF7">
    <property type="entry name" value="NEUROCHONDRIN"/>
    <property type="match status" value="1"/>
</dbReference>